<dbReference type="InterPro" id="IPR000086">
    <property type="entry name" value="NUDIX_hydrolase_dom"/>
</dbReference>
<protein>
    <recommendedName>
        <fullName evidence="3">Nudix hydrolase domain-containing protein</fullName>
    </recommendedName>
</protein>
<accession>A0A813GM60</accession>
<evidence type="ECO:0000313" key="4">
    <source>
        <dbReference type="EMBL" id="CAE8626175.1"/>
    </source>
</evidence>
<reference evidence="4" key="1">
    <citation type="submission" date="2021-02" db="EMBL/GenBank/DDBJ databases">
        <authorList>
            <person name="Dougan E. K."/>
            <person name="Rhodes N."/>
            <person name="Thang M."/>
            <person name="Chan C."/>
        </authorList>
    </citation>
    <scope>NUCLEOTIDE SEQUENCE</scope>
</reference>
<dbReference type="AlphaFoldDB" id="A0A813GM60"/>
<comment type="similarity">
    <text evidence="1">Belongs to the Nudix hydrolase family.</text>
</comment>
<name>A0A813GM60_POLGL</name>
<proteinExistence type="inferred from homology"/>
<dbReference type="PRINTS" id="PR01356">
    <property type="entry name" value="GFGPROTEIN"/>
</dbReference>
<dbReference type="PROSITE" id="PS51462">
    <property type="entry name" value="NUDIX"/>
    <property type="match status" value="1"/>
</dbReference>
<dbReference type="EMBL" id="CAJNNV010028925">
    <property type="protein sequence ID" value="CAE8626175.1"/>
    <property type="molecule type" value="Genomic_DNA"/>
</dbReference>
<dbReference type="FunFam" id="3.40.630.30:FF:000016">
    <property type="entry name" value="nudix hydrolase 2"/>
    <property type="match status" value="1"/>
</dbReference>
<dbReference type="Proteomes" id="UP000654075">
    <property type="component" value="Unassembled WGS sequence"/>
</dbReference>
<evidence type="ECO:0000259" key="3">
    <source>
        <dbReference type="PROSITE" id="PS51462"/>
    </source>
</evidence>
<keyword evidence="5" id="KW-1185">Reference proteome</keyword>
<evidence type="ECO:0000256" key="1">
    <source>
        <dbReference type="ARBA" id="ARBA00005582"/>
    </source>
</evidence>
<dbReference type="GO" id="GO:0035529">
    <property type="term" value="F:NADH pyrophosphatase activity"/>
    <property type="evidence" value="ECO:0007669"/>
    <property type="project" value="TreeGrafter"/>
</dbReference>
<dbReference type="CDD" id="cd04670">
    <property type="entry name" value="NUDIX_ASFGF2_Nudt6"/>
    <property type="match status" value="1"/>
</dbReference>
<dbReference type="Pfam" id="PF00293">
    <property type="entry name" value="NUDIX"/>
    <property type="match status" value="1"/>
</dbReference>
<evidence type="ECO:0000256" key="2">
    <source>
        <dbReference type="ARBA" id="ARBA00022801"/>
    </source>
</evidence>
<dbReference type="SUPFAM" id="SSF55811">
    <property type="entry name" value="Nudix"/>
    <property type="match status" value="1"/>
</dbReference>
<dbReference type="InterPro" id="IPR040618">
    <property type="entry name" value="Pre-Nudix"/>
</dbReference>
<dbReference type="OMA" id="HAHGGNF"/>
<sequence length="320" mass="34767">LSAVPLLAAAASPLTRGAPTRGSALTAPLAAAALLAAVSTKRQASCEVKREASLQGKSDPFDGITVDAACLPKDPAEFSKLLDQSLEVWRTKGTRGVWLKIPIEKSKLIPVAVERGFVFHHAEQDYVMLTRWLPEGPSPIPANASTQVGVGALVVNDDGKVLFVQEAVGPLKGKDIWKIPTGLLNARENIASGVVRECLEETGIEVRFEKVIGFRHSHRAMFGKSDLFFVCLCRATCRGSGEFSLQESEIAKAKWGDWREFLQQAPYPRDMPEWAALYGSVIDENGVIGGRSCIRGENPEQVRSCITGETGPITSWVYYT</sequence>
<feature type="domain" description="Nudix hydrolase" evidence="3">
    <location>
        <begin position="145"/>
        <end position="277"/>
    </location>
</feature>
<gene>
    <name evidence="4" type="ORF">PGLA1383_LOCUS43131</name>
</gene>
<dbReference type="PANTHER" id="PTHR13994:SF13">
    <property type="entry name" value="FI03680P"/>
    <property type="match status" value="1"/>
</dbReference>
<dbReference type="PANTHER" id="PTHR13994">
    <property type="entry name" value="NUDIX HYDROLASE RELATED"/>
    <property type="match status" value="1"/>
</dbReference>
<dbReference type="Gene3D" id="3.90.79.10">
    <property type="entry name" value="Nucleoside Triphosphate Pyrophosphohydrolase"/>
    <property type="match status" value="1"/>
</dbReference>
<dbReference type="GO" id="GO:0047631">
    <property type="term" value="F:ADP-ribose diphosphatase activity"/>
    <property type="evidence" value="ECO:0007669"/>
    <property type="project" value="TreeGrafter"/>
</dbReference>
<evidence type="ECO:0000313" key="5">
    <source>
        <dbReference type="Proteomes" id="UP000654075"/>
    </source>
</evidence>
<dbReference type="Pfam" id="PF18290">
    <property type="entry name" value="Nudix_hydro"/>
    <property type="match status" value="1"/>
</dbReference>
<dbReference type="GO" id="GO:0051287">
    <property type="term" value="F:NAD binding"/>
    <property type="evidence" value="ECO:0007669"/>
    <property type="project" value="TreeGrafter"/>
</dbReference>
<comment type="caution">
    <text evidence="4">The sequence shown here is derived from an EMBL/GenBank/DDBJ whole genome shotgun (WGS) entry which is preliminary data.</text>
</comment>
<dbReference type="InterPro" id="IPR015797">
    <property type="entry name" value="NUDIX_hydrolase-like_dom_sf"/>
</dbReference>
<feature type="non-terminal residue" evidence="4">
    <location>
        <position position="1"/>
    </location>
</feature>
<keyword evidence="2" id="KW-0378">Hydrolase</keyword>
<dbReference type="OrthoDB" id="438143at2759"/>
<dbReference type="InterPro" id="IPR003293">
    <property type="entry name" value="Nudix_hydrolase6-like"/>
</dbReference>
<organism evidence="4 5">
    <name type="scientific">Polarella glacialis</name>
    <name type="common">Dinoflagellate</name>
    <dbReference type="NCBI Taxonomy" id="89957"/>
    <lineage>
        <taxon>Eukaryota</taxon>
        <taxon>Sar</taxon>
        <taxon>Alveolata</taxon>
        <taxon>Dinophyceae</taxon>
        <taxon>Suessiales</taxon>
        <taxon>Suessiaceae</taxon>
        <taxon>Polarella</taxon>
    </lineage>
</organism>
<dbReference type="Gene3D" id="3.40.630.30">
    <property type="match status" value="1"/>
</dbReference>